<dbReference type="PROSITE" id="PS50053">
    <property type="entry name" value="UBIQUITIN_2"/>
    <property type="match status" value="1"/>
</dbReference>
<sequence length="73" mass="7759">MVADGDSGVGGGVTVQVRPPIGSSFSVQTNLGSTTVREFKVIVAQNSDISAEQQQLIYKGQILKDDQTLESYV</sequence>
<organism evidence="2 3">
    <name type="scientific">Macleaya cordata</name>
    <name type="common">Five-seeded plume-poppy</name>
    <name type="synonym">Bocconia cordata</name>
    <dbReference type="NCBI Taxonomy" id="56857"/>
    <lineage>
        <taxon>Eukaryota</taxon>
        <taxon>Viridiplantae</taxon>
        <taxon>Streptophyta</taxon>
        <taxon>Embryophyta</taxon>
        <taxon>Tracheophyta</taxon>
        <taxon>Spermatophyta</taxon>
        <taxon>Magnoliopsida</taxon>
        <taxon>Ranunculales</taxon>
        <taxon>Papaveraceae</taxon>
        <taxon>Papaveroideae</taxon>
        <taxon>Macleaya</taxon>
    </lineage>
</organism>
<comment type="caution">
    <text evidence="2">The sequence shown here is derived from an EMBL/GenBank/DDBJ whole genome shotgun (WGS) entry which is preliminary data.</text>
</comment>
<dbReference type="InParanoid" id="A0A200RA77"/>
<evidence type="ECO:0000313" key="2">
    <source>
        <dbReference type="EMBL" id="OVA19563.1"/>
    </source>
</evidence>
<name>A0A200RA77_MACCD</name>
<evidence type="ECO:0000259" key="1">
    <source>
        <dbReference type="PROSITE" id="PS50053"/>
    </source>
</evidence>
<dbReference type="InterPro" id="IPR029071">
    <property type="entry name" value="Ubiquitin-like_domsf"/>
</dbReference>
<dbReference type="PANTHER" id="PTHR10677:SF3">
    <property type="entry name" value="FI07626P-RELATED"/>
    <property type="match status" value="1"/>
</dbReference>
<dbReference type="Gene3D" id="3.10.20.90">
    <property type="entry name" value="Phosphatidylinositol 3-kinase Catalytic Subunit, Chain A, domain 1"/>
    <property type="match status" value="1"/>
</dbReference>
<dbReference type="GO" id="GO:0006511">
    <property type="term" value="P:ubiquitin-dependent protein catabolic process"/>
    <property type="evidence" value="ECO:0007669"/>
    <property type="project" value="TreeGrafter"/>
</dbReference>
<protein>
    <submittedName>
        <fullName evidence="2">Ubiquitin domain</fullName>
    </submittedName>
</protein>
<accession>A0A200RA77</accession>
<reference evidence="2 3" key="1">
    <citation type="journal article" date="2017" name="Mol. Plant">
        <title>The Genome of Medicinal Plant Macleaya cordata Provides New Insights into Benzylisoquinoline Alkaloids Metabolism.</title>
        <authorList>
            <person name="Liu X."/>
            <person name="Liu Y."/>
            <person name="Huang P."/>
            <person name="Ma Y."/>
            <person name="Qing Z."/>
            <person name="Tang Q."/>
            <person name="Cao H."/>
            <person name="Cheng P."/>
            <person name="Zheng Y."/>
            <person name="Yuan Z."/>
            <person name="Zhou Y."/>
            <person name="Liu J."/>
            <person name="Tang Z."/>
            <person name="Zhuo Y."/>
            <person name="Zhang Y."/>
            <person name="Yu L."/>
            <person name="Huang J."/>
            <person name="Yang P."/>
            <person name="Peng Q."/>
            <person name="Zhang J."/>
            <person name="Jiang W."/>
            <person name="Zhang Z."/>
            <person name="Lin K."/>
            <person name="Ro D.K."/>
            <person name="Chen X."/>
            <person name="Xiong X."/>
            <person name="Shang Y."/>
            <person name="Huang S."/>
            <person name="Zeng J."/>
        </authorList>
    </citation>
    <scope>NUCLEOTIDE SEQUENCE [LARGE SCALE GENOMIC DNA]</scope>
    <source>
        <strain evidence="3">cv. BLH2017</strain>
        <tissue evidence="2">Root</tissue>
    </source>
</reference>
<evidence type="ECO:0000313" key="3">
    <source>
        <dbReference type="Proteomes" id="UP000195402"/>
    </source>
</evidence>
<dbReference type="Proteomes" id="UP000195402">
    <property type="component" value="Unassembled WGS sequence"/>
</dbReference>
<gene>
    <name evidence="2" type="ORF">BVC80_9051g64</name>
</gene>
<dbReference type="OrthoDB" id="267397at2759"/>
<dbReference type="InterPro" id="IPR000626">
    <property type="entry name" value="Ubiquitin-like_dom"/>
</dbReference>
<keyword evidence="3" id="KW-1185">Reference proteome</keyword>
<dbReference type="STRING" id="56857.A0A200RA77"/>
<dbReference type="Pfam" id="PF00240">
    <property type="entry name" value="ubiquitin"/>
    <property type="match status" value="1"/>
</dbReference>
<dbReference type="InterPro" id="IPR015496">
    <property type="entry name" value="Ubiquilin"/>
</dbReference>
<proteinExistence type="predicted"/>
<dbReference type="SUPFAM" id="SSF54236">
    <property type="entry name" value="Ubiquitin-like"/>
    <property type="match status" value="1"/>
</dbReference>
<dbReference type="GO" id="GO:0005829">
    <property type="term" value="C:cytosol"/>
    <property type="evidence" value="ECO:0007669"/>
    <property type="project" value="TreeGrafter"/>
</dbReference>
<dbReference type="GO" id="GO:0031593">
    <property type="term" value="F:polyubiquitin modification-dependent protein binding"/>
    <property type="evidence" value="ECO:0007669"/>
    <property type="project" value="TreeGrafter"/>
</dbReference>
<dbReference type="AlphaFoldDB" id="A0A200RA77"/>
<dbReference type="EMBL" id="MVGT01000185">
    <property type="protein sequence ID" value="OVA19563.1"/>
    <property type="molecule type" value="Genomic_DNA"/>
</dbReference>
<dbReference type="PANTHER" id="PTHR10677">
    <property type="entry name" value="UBIQUILIN"/>
    <property type="match status" value="1"/>
</dbReference>
<feature type="domain" description="Ubiquitin-like" evidence="1">
    <location>
        <begin position="33"/>
        <end position="73"/>
    </location>
</feature>